<gene>
    <name evidence="1" type="ORF">RHSIM_Rhsim11G0118900</name>
</gene>
<organism evidence="1 2">
    <name type="scientific">Rhododendron simsii</name>
    <name type="common">Sims's rhododendron</name>
    <dbReference type="NCBI Taxonomy" id="118357"/>
    <lineage>
        <taxon>Eukaryota</taxon>
        <taxon>Viridiplantae</taxon>
        <taxon>Streptophyta</taxon>
        <taxon>Embryophyta</taxon>
        <taxon>Tracheophyta</taxon>
        <taxon>Spermatophyta</taxon>
        <taxon>Magnoliopsida</taxon>
        <taxon>eudicotyledons</taxon>
        <taxon>Gunneridae</taxon>
        <taxon>Pentapetalae</taxon>
        <taxon>asterids</taxon>
        <taxon>Ericales</taxon>
        <taxon>Ericaceae</taxon>
        <taxon>Ericoideae</taxon>
        <taxon>Rhodoreae</taxon>
        <taxon>Rhododendron</taxon>
    </lineage>
</organism>
<reference evidence="1" key="1">
    <citation type="submission" date="2019-11" db="EMBL/GenBank/DDBJ databases">
        <authorList>
            <person name="Liu Y."/>
            <person name="Hou J."/>
            <person name="Li T.-Q."/>
            <person name="Guan C.-H."/>
            <person name="Wu X."/>
            <person name="Wu H.-Z."/>
            <person name="Ling F."/>
            <person name="Zhang R."/>
            <person name="Shi X.-G."/>
            <person name="Ren J.-P."/>
            <person name="Chen E.-F."/>
            <person name="Sun J.-M."/>
        </authorList>
    </citation>
    <scope>NUCLEOTIDE SEQUENCE</scope>
    <source>
        <strain evidence="1">Adult_tree_wgs_1</strain>
        <tissue evidence="1">Leaves</tissue>
    </source>
</reference>
<dbReference type="Proteomes" id="UP000626092">
    <property type="component" value="Unassembled WGS sequence"/>
</dbReference>
<protein>
    <submittedName>
        <fullName evidence="1">Uncharacterized protein</fullName>
    </submittedName>
</protein>
<proteinExistence type="predicted"/>
<keyword evidence="2" id="KW-1185">Reference proteome</keyword>
<evidence type="ECO:0000313" key="2">
    <source>
        <dbReference type="Proteomes" id="UP000626092"/>
    </source>
</evidence>
<accession>A0A834GB19</accession>
<comment type="caution">
    <text evidence="1">The sequence shown here is derived from an EMBL/GenBank/DDBJ whole genome shotgun (WGS) entry which is preliminary data.</text>
</comment>
<dbReference type="EMBL" id="WJXA01000011">
    <property type="protein sequence ID" value="KAF7127468.1"/>
    <property type="molecule type" value="Genomic_DNA"/>
</dbReference>
<evidence type="ECO:0000313" key="1">
    <source>
        <dbReference type="EMBL" id="KAF7127468.1"/>
    </source>
</evidence>
<sequence length="114" mass="12188">MYVLDGTLILFFSTSISKSFLTEPRTCTASFKLSQISSGLSESETLRVSQNACLASETACTNPAVAPTTPVTAPIVANGSAIKKLRTRSGRPGRSKFRENLSKNGLTAVLYELL</sequence>
<name>A0A834GB19_RHOSS</name>
<dbReference type="AlphaFoldDB" id="A0A834GB19"/>